<dbReference type="PANTHER" id="PTHR37954">
    <property type="entry name" value="BLL4979 PROTEIN"/>
    <property type="match status" value="1"/>
</dbReference>
<feature type="non-terminal residue" evidence="1">
    <location>
        <position position="252"/>
    </location>
</feature>
<name>X0T6E8_9ZZZZ</name>
<dbReference type="Pfam" id="PF02596">
    <property type="entry name" value="DUF169"/>
    <property type="match status" value="1"/>
</dbReference>
<reference evidence="1" key="1">
    <citation type="journal article" date="2014" name="Front. Microbiol.">
        <title>High frequency of phylogenetically diverse reductive dehalogenase-homologous genes in deep subseafloor sedimentary metagenomes.</title>
        <authorList>
            <person name="Kawai M."/>
            <person name="Futagami T."/>
            <person name="Toyoda A."/>
            <person name="Takaki Y."/>
            <person name="Nishi S."/>
            <person name="Hori S."/>
            <person name="Arai W."/>
            <person name="Tsubouchi T."/>
            <person name="Morono Y."/>
            <person name="Uchiyama I."/>
            <person name="Ito T."/>
            <person name="Fujiyama A."/>
            <person name="Inagaki F."/>
            <person name="Takami H."/>
        </authorList>
    </citation>
    <scope>NUCLEOTIDE SEQUENCE</scope>
    <source>
        <strain evidence="1">Expedition CK06-06</strain>
    </source>
</reference>
<dbReference type="EMBL" id="BARS01007496">
    <property type="protein sequence ID" value="GAF83762.1"/>
    <property type="molecule type" value="Genomic_DNA"/>
</dbReference>
<gene>
    <name evidence="1" type="ORF">S01H1_14416</name>
</gene>
<dbReference type="AlphaFoldDB" id="X0T6E8"/>
<proteinExistence type="predicted"/>
<sequence>MLRYSELGAEVVQLLKLRTVPIGIKLFEKAKDIPQDFDVMDSHCTVCQVIGMARYHEKAVAATREWAFACAGGAAVLGFCDIPDDVADGTRNVGVWAETKEAAQKIFQNRMAIERWRFEAFGVAPLSKMSVEPDIVQVWGTPAQILALIYANIWDGGGNLELSTNGHGASCYEALVVPYLRDETRLAIADIGDRRYAYAADDEMIAGIPAKAFERLAQNLRKSYTGCYKYPYEYYFFPMPQSALERNQGLIT</sequence>
<evidence type="ECO:0000313" key="1">
    <source>
        <dbReference type="EMBL" id="GAF83762.1"/>
    </source>
</evidence>
<organism evidence="1">
    <name type="scientific">marine sediment metagenome</name>
    <dbReference type="NCBI Taxonomy" id="412755"/>
    <lineage>
        <taxon>unclassified sequences</taxon>
        <taxon>metagenomes</taxon>
        <taxon>ecological metagenomes</taxon>
    </lineage>
</organism>
<accession>X0T6E8</accession>
<dbReference type="InterPro" id="IPR003748">
    <property type="entry name" value="DUF169"/>
</dbReference>
<comment type="caution">
    <text evidence="1">The sequence shown here is derived from an EMBL/GenBank/DDBJ whole genome shotgun (WGS) entry which is preliminary data.</text>
</comment>
<dbReference type="PANTHER" id="PTHR37954:SF3">
    <property type="entry name" value="DUF169 DOMAIN-CONTAINING PROTEIN"/>
    <property type="match status" value="1"/>
</dbReference>
<protein>
    <submittedName>
        <fullName evidence="1">Uncharacterized protein</fullName>
    </submittedName>
</protein>